<dbReference type="Proteomes" id="UP000075424">
    <property type="component" value="Unassembled WGS sequence"/>
</dbReference>
<comment type="caution">
    <text evidence="1">The sequence shown here is derived from an EMBL/GenBank/DDBJ whole genome shotgun (WGS) entry which is preliminary data.</text>
</comment>
<accession>A0A150MBJ7</accession>
<evidence type="ECO:0000313" key="2">
    <source>
        <dbReference type="Proteomes" id="UP000075424"/>
    </source>
</evidence>
<proteinExistence type="predicted"/>
<sequence>MAKKAERLEARQTTVHEDYEALVKIMARARQLASEEGDRFSLAQLLLSETGGQVEPMAHS</sequence>
<organism evidence="1 2">
    <name type="scientific">Geobacillus stearothermophilus</name>
    <name type="common">Bacillus stearothermophilus</name>
    <dbReference type="NCBI Taxonomy" id="1422"/>
    <lineage>
        <taxon>Bacteria</taxon>
        <taxon>Bacillati</taxon>
        <taxon>Bacillota</taxon>
        <taxon>Bacilli</taxon>
        <taxon>Bacillales</taxon>
        <taxon>Anoxybacillaceae</taxon>
        <taxon>Geobacillus</taxon>
    </lineage>
</organism>
<reference evidence="1 2" key="1">
    <citation type="submission" date="2016-01" db="EMBL/GenBank/DDBJ databases">
        <title>Draft Genome Sequences of Seven Thermophilic Sporeformers Isolated from Foods.</title>
        <authorList>
            <person name="Berendsen E.M."/>
            <person name="Wells-Bennik M.H."/>
            <person name="Krawcyk A.O."/>
            <person name="De Jong A."/>
            <person name="Holsappel S."/>
            <person name="Eijlander R.T."/>
            <person name="Kuipers O.P."/>
        </authorList>
    </citation>
    <scope>NUCLEOTIDE SEQUENCE [LARGE SCALE GENOMIC DNA]</scope>
    <source>
        <strain evidence="1 2">B4109</strain>
    </source>
</reference>
<name>A0A150MBJ7_GEOSE</name>
<evidence type="ECO:0000313" key="1">
    <source>
        <dbReference type="EMBL" id="KYD21831.1"/>
    </source>
</evidence>
<dbReference type="EMBL" id="LQYV01000132">
    <property type="protein sequence ID" value="KYD21831.1"/>
    <property type="molecule type" value="Genomic_DNA"/>
</dbReference>
<protein>
    <submittedName>
        <fullName evidence="1">Uncharacterized protein</fullName>
    </submittedName>
</protein>
<dbReference type="AlphaFoldDB" id="A0A150MBJ7"/>
<gene>
    <name evidence="1" type="ORF">B4109_2156</name>
</gene>